<name>A0A225VAX1_9STRA</name>
<gene>
    <name evidence="1" type="ORF">PHMEG_00026596</name>
</gene>
<organism evidence="1 2">
    <name type="scientific">Phytophthora megakarya</name>
    <dbReference type="NCBI Taxonomy" id="4795"/>
    <lineage>
        <taxon>Eukaryota</taxon>
        <taxon>Sar</taxon>
        <taxon>Stramenopiles</taxon>
        <taxon>Oomycota</taxon>
        <taxon>Peronosporomycetes</taxon>
        <taxon>Peronosporales</taxon>
        <taxon>Peronosporaceae</taxon>
        <taxon>Phytophthora</taxon>
    </lineage>
</organism>
<dbReference type="OrthoDB" id="166697at2759"/>
<evidence type="ECO:0000313" key="2">
    <source>
        <dbReference type="Proteomes" id="UP000198211"/>
    </source>
</evidence>
<keyword evidence="2" id="KW-1185">Reference proteome</keyword>
<dbReference type="EMBL" id="NBNE01006512">
    <property type="protein sequence ID" value="OWZ01937.1"/>
    <property type="molecule type" value="Genomic_DNA"/>
</dbReference>
<protein>
    <submittedName>
        <fullName evidence="1">Uncharacterized protein</fullName>
    </submittedName>
</protein>
<dbReference type="AlphaFoldDB" id="A0A225VAX1"/>
<sequence>TSKVNLTLQINTAAGPVRLATPAPCLIIEEDEDEFSIGKDVLEMLGIDVDRQLEQLVVNEDAVDENPVDFEDSFAIGTESDDEVKAAVEELLEAAIANGYPPRRRDELPPRPWRETFRRETRNEALHFDFLHLGESYGDNQYLLALKVIFVN</sequence>
<proteinExistence type="predicted"/>
<feature type="non-terminal residue" evidence="1">
    <location>
        <position position="1"/>
    </location>
</feature>
<comment type="caution">
    <text evidence="1">The sequence shown here is derived from an EMBL/GenBank/DDBJ whole genome shotgun (WGS) entry which is preliminary data.</text>
</comment>
<dbReference type="Proteomes" id="UP000198211">
    <property type="component" value="Unassembled WGS sequence"/>
</dbReference>
<reference evidence="2" key="1">
    <citation type="submission" date="2017-03" db="EMBL/GenBank/DDBJ databases">
        <title>Phytopthora megakarya and P. palmivora, two closely related causual agents of cacao black pod achieved similar genome size and gene model numbers by different mechanisms.</title>
        <authorList>
            <person name="Ali S."/>
            <person name="Shao J."/>
            <person name="Larry D.J."/>
            <person name="Kronmiller B."/>
            <person name="Shen D."/>
            <person name="Strem M.D."/>
            <person name="Melnick R.L."/>
            <person name="Guiltinan M.J."/>
            <person name="Tyler B.M."/>
            <person name="Meinhardt L.W."/>
            <person name="Bailey B.A."/>
        </authorList>
    </citation>
    <scope>NUCLEOTIDE SEQUENCE [LARGE SCALE GENOMIC DNA]</scope>
    <source>
        <strain evidence="2">zdho120</strain>
    </source>
</reference>
<evidence type="ECO:0000313" key="1">
    <source>
        <dbReference type="EMBL" id="OWZ01937.1"/>
    </source>
</evidence>
<accession>A0A225VAX1</accession>